<keyword evidence="5" id="KW-1185">Reference proteome</keyword>
<dbReference type="InterPro" id="IPR036663">
    <property type="entry name" value="Fumarylacetoacetase_C_sf"/>
</dbReference>
<sequence length="218" mass="24104">MNKFWETGRKIVAVGRNYAEHAKELGNQVPSQPFFFLKPTSSYLLQGTGPIEIPSESSDIHHEVELGVVIGKKGRDIDLNSAMDYVSGYTLALDMTSRDQQSIAKAKSLPWTISKGYDTFCPISGFIPKEKIEDVNNVELWCSVDGQLKQKGNTNQMIFNIPQLIHFISTIMTLESGDLILTGTPSGVGPVRPGQVIKCGISGLNNDMQFDIILRKKN</sequence>
<evidence type="ECO:0000256" key="2">
    <source>
        <dbReference type="ARBA" id="ARBA00022723"/>
    </source>
</evidence>
<dbReference type="EMBL" id="JAVFKY010000004">
    <property type="protein sequence ID" value="KAK5577216.1"/>
    <property type="molecule type" value="Genomic_DNA"/>
</dbReference>
<accession>A0AAN7YPT3</accession>
<evidence type="ECO:0000256" key="1">
    <source>
        <dbReference type="ARBA" id="ARBA00010211"/>
    </source>
</evidence>
<evidence type="ECO:0000313" key="5">
    <source>
        <dbReference type="Proteomes" id="UP001344447"/>
    </source>
</evidence>
<gene>
    <name evidence="4" type="ORF">RB653_002156</name>
</gene>
<dbReference type="Proteomes" id="UP001344447">
    <property type="component" value="Unassembled WGS sequence"/>
</dbReference>
<dbReference type="SUPFAM" id="SSF56529">
    <property type="entry name" value="FAH"/>
    <property type="match status" value="1"/>
</dbReference>
<dbReference type="GO" id="GO:0005739">
    <property type="term" value="C:mitochondrion"/>
    <property type="evidence" value="ECO:0007669"/>
    <property type="project" value="TreeGrafter"/>
</dbReference>
<evidence type="ECO:0000313" key="4">
    <source>
        <dbReference type="EMBL" id="KAK5577216.1"/>
    </source>
</evidence>
<dbReference type="GO" id="GO:0046872">
    <property type="term" value="F:metal ion binding"/>
    <property type="evidence" value="ECO:0007669"/>
    <property type="project" value="UniProtKB-KW"/>
</dbReference>
<dbReference type="GO" id="GO:0019752">
    <property type="term" value="P:carboxylic acid metabolic process"/>
    <property type="evidence" value="ECO:0007669"/>
    <property type="project" value="UniProtKB-ARBA"/>
</dbReference>
<organism evidence="4 5">
    <name type="scientific">Dictyostelium firmibasis</name>
    <dbReference type="NCBI Taxonomy" id="79012"/>
    <lineage>
        <taxon>Eukaryota</taxon>
        <taxon>Amoebozoa</taxon>
        <taxon>Evosea</taxon>
        <taxon>Eumycetozoa</taxon>
        <taxon>Dictyostelia</taxon>
        <taxon>Dictyosteliales</taxon>
        <taxon>Dictyosteliaceae</taxon>
        <taxon>Dictyostelium</taxon>
    </lineage>
</organism>
<evidence type="ECO:0000259" key="3">
    <source>
        <dbReference type="Pfam" id="PF01557"/>
    </source>
</evidence>
<comment type="similarity">
    <text evidence="1">Belongs to the FAH family.</text>
</comment>
<comment type="caution">
    <text evidence="4">The sequence shown here is derived from an EMBL/GenBank/DDBJ whole genome shotgun (WGS) entry which is preliminary data.</text>
</comment>
<dbReference type="GO" id="GO:0018773">
    <property type="term" value="F:acetylpyruvate hydrolase activity"/>
    <property type="evidence" value="ECO:0007669"/>
    <property type="project" value="TreeGrafter"/>
</dbReference>
<dbReference type="FunFam" id="3.90.850.10:FF:000003">
    <property type="entry name" value="Fumarylacetoacetate hydrolase domain-containing 1"/>
    <property type="match status" value="1"/>
</dbReference>
<dbReference type="PANTHER" id="PTHR11820">
    <property type="entry name" value="ACYLPYRUVASE"/>
    <property type="match status" value="1"/>
</dbReference>
<protein>
    <recommendedName>
        <fullName evidence="3">Fumarylacetoacetase-like C-terminal domain-containing protein</fullName>
    </recommendedName>
</protein>
<dbReference type="PANTHER" id="PTHR11820:SF7">
    <property type="entry name" value="ACYLPYRUVASE FAHD1, MITOCHONDRIAL"/>
    <property type="match status" value="1"/>
</dbReference>
<proteinExistence type="inferred from homology"/>
<name>A0AAN7YPT3_9MYCE</name>
<dbReference type="Pfam" id="PF01557">
    <property type="entry name" value="FAA_hydrolase"/>
    <property type="match status" value="1"/>
</dbReference>
<keyword evidence="2" id="KW-0479">Metal-binding</keyword>
<dbReference type="AlphaFoldDB" id="A0AAN7YPT3"/>
<dbReference type="InterPro" id="IPR011234">
    <property type="entry name" value="Fumarylacetoacetase-like_C"/>
</dbReference>
<dbReference type="Gene3D" id="3.90.850.10">
    <property type="entry name" value="Fumarylacetoacetase-like, C-terminal domain"/>
    <property type="match status" value="1"/>
</dbReference>
<feature type="domain" description="Fumarylacetoacetase-like C-terminal" evidence="3">
    <location>
        <begin position="10"/>
        <end position="204"/>
    </location>
</feature>
<reference evidence="4 5" key="1">
    <citation type="submission" date="2023-11" db="EMBL/GenBank/DDBJ databases">
        <title>Dfirmibasis_genome.</title>
        <authorList>
            <person name="Edelbroek B."/>
            <person name="Kjellin J."/>
            <person name="Jerlstrom-Hultqvist J."/>
            <person name="Soderbom F."/>
        </authorList>
    </citation>
    <scope>NUCLEOTIDE SEQUENCE [LARGE SCALE GENOMIC DNA]</scope>
    <source>
        <strain evidence="4 5">TNS-C-14</strain>
    </source>
</reference>